<dbReference type="EMBL" id="CABFNP030001338">
    <property type="protein sequence ID" value="CAI6100140.1"/>
    <property type="molecule type" value="Genomic_DNA"/>
</dbReference>
<protein>
    <submittedName>
        <fullName evidence="2">Uncharacterized protein</fullName>
    </submittedName>
</protein>
<sequence>MAQRTSTSRPQIPQEQLRAIITTQPYVFDDTDKKLPDAFKNKIPSRFKIRGNFHLNKGNEGYLVKTGGENNEWGHARFYQGDAFIDILIPMNIVKVGEKWRPILERISASQVTSYSLNRWTTATAGSVLENFVLSFWRCLSNQKSTLVELGLPENDLRLMIAGDNLVKNVNLITSGFTPKVKELMANGNFSEGDIQSLPRVTNSWPDPGCFGIYLRAYKLPPRWGAYGGQTTRDFSDRNSDHDNSVDTQRSPHYNIAKKAQKEDRYMIPIIIWTRAQSQSITHEVVQMAEQTVISMMNSYHDWVKYRSSAVMAIDPQLYTRWSFLDTVTQHARVNSGWPELNYIGCNMQSPIFHLHLASPIHCIPISTPLPRDRPMTTYRKARFLRPFRSEHGTTVMTVNFDFKVSGAFLQGVKSGNQEQAITPWRQTMSLIQLLEGIRYKKPLDGFAEVATYSFSGFLELKRDHLKQTASWVPRPFKTLQPPPERSNYTDNCAQMAALCRNTNTVTNVSERPKTTDDIWKTDPVAARQATRTRSALCDLCVYMWRKNSESQCIQDQRPGYEASCTACSILNRPCTWTAQKDRLNAGDTFRTVPRNGIDIATEVYAPFEGREGLLVAIGMDEEEDESVEGVDVDED</sequence>
<dbReference type="Proteomes" id="UP001160390">
    <property type="component" value="Unassembled WGS sequence"/>
</dbReference>
<keyword evidence="3" id="KW-1185">Reference proteome</keyword>
<organism evidence="2 3">
    <name type="scientific">Clonostachys chloroleuca</name>
    <dbReference type="NCBI Taxonomy" id="1926264"/>
    <lineage>
        <taxon>Eukaryota</taxon>
        <taxon>Fungi</taxon>
        <taxon>Dikarya</taxon>
        <taxon>Ascomycota</taxon>
        <taxon>Pezizomycotina</taxon>
        <taxon>Sordariomycetes</taxon>
        <taxon>Hypocreomycetidae</taxon>
        <taxon>Hypocreales</taxon>
        <taxon>Bionectriaceae</taxon>
        <taxon>Clonostachys</taxon>
    </lineage>
</organism>
<comment type="caution">
    <text evidence="2">The sequence shown here is derived from an EMBL/GenBank/DDBJ whole genome shotgun (WGS) entry which is preliminary data.</text>
</comment>
<evidence type="ECO:0000256" key="1">
    <source>
        <dbReference type="SAM" id="MobiDB-lite"/>
    </source>
</evidence>
<evidence type="ECO:0000313" key="3">
    <source>
        <dbReference type="Proteomes" id="UP001160390"/>
    </source>
</evidence>
<gene>
    <name evidence="2" type="ORF">CCHLO57077_00004302</name>
</gene>
<evidence type="ECO:0000313" key="2">
    <source>
        <dbReference type="EMBL" id="CAI6100140.1"/>
    </source>
</evidence>
<name>A0AA35VSY4_9HYPO</name>
<dbReference type="AlphaFoldDB" id="A0AA35VSY4"/>
<feature type="region of interest" description="Disordered" evidence="1">
    <location>
        <begin position="231"/>
        <end position="250"/>
    </location>
</feature>
<proteinExistence type="predicted"/>
<accession>A0AA35VSY4</accession>
<feature type="compositionally biased region" description="Basic and acidic residues" evidence="1">
    <location>
        <begin position="234"/>
        <end position="245"/>
    </location>
</feature>
<reference evidence="2" key="1">
    <citation type="submission" date="2023-01" db="EMBL/GenBank/DDBJ databases">
        <authorList>
            <person name="Piombo E."/>
        </authorList>
    </citation>
    <scope>NUCLEOTIDE SEQUENCE</scope>
</reference>